<feature type="region of interest" description="Disordered" evidence="2">
    <location>
        <begin position="1003"/>
        <end position="1029"/>
    </location>
</feature>
<feature type="region of interest" description="Disordered" evidence="2">
    <location>
        <begin position="44"/>
        <end position="77"/>
    </location>
</feature>
<feature type="coiled-coil region" evidence="1">
    <location>
        <begin position="524"/>
        <end position="568"/>
    </location>
</feature>
<evidence type="ECO:0000256" key="1">
    <source>
        <dbReference type="SAM" id="Coils"/>
    </source>
</evidence>
<feature type="region of interest" description="Disordered" evidence="2">
    <location>
        <begin position="1054"/>
        <end position="1079"/>
    </location>
</feature>
<accession>A0A370TQP0</accession>
<feature type="region of interest" description="Disordered" evidence="2">
    <location>
        <begin position="771"/>
        <end position="808"/>
    </location>
</feature>
<evidence type="ECO:0000313" key="4">
    <source>
        <dbReference type="Proteomes" id="UP000254866"/>
    </source>
</evidence>
<dbReference type="EMBL" id="NPIC01000003">
    <property type="protein sequence ID" value="RDL37840.1"/>
    <property type="molecule type" value="Genomic_DNA"/>
</dbReference>
<dbReference type="RefSeq" id="XP_031870496.1">
    <property type="nucleotide sequence ID" value="XM_032013896.1"/>
</dbReference>
<dbReference type="GeneID" id="43598122"/>
<comment type="caution">
    <text evidence="3">The sequence shown here is derived from an EMBL/GenBank/DDBJ whole genome shotgun (WGS) entry which is preliminary data.</text>
</comment>
<protein>
    <submittedName>
        <fullName evidence="3">Uncharacterized protein</fullName>
    </submittedName>
</protein>
<sequence>MAHIEEHSEELAQSWAWLMDIMGVGPQGEGNYASAASSPVQDIVDHGLTLPPSDRSGLGAEDSNATQPSGPCGTDTGALREASLTYLLSQNDYQSSETPEEIPGLTGKVSSDALPHYSPSIEAEASVRFSALTSSGAKAIDQTRESPATTWSASCQCQSDNSHRMRISGSHQSTVWSANSSREDIQLRIRTEELPRGQAPNRQVWSVESNVPLSSEKHYCAGLEVSNPAANCIERPVVDETHNSQSIGRPTTLAQPQIGDALSDIPLPSIERDPPRKLQSMFLPAMEASGGVGRPKKKMGIKKTLEFGIPSGLFPLNHVHPAEVDSERGYPPLETHEINSREPRISIVDGSIPEPQALITNLPLPLAICVAVSEPLLQLNTLGAIIDLQALLNDTGAQQPQIPAQLRTIFDQLFTRWKADDQYRTQLLFLIMEKLEESKSKSSMLGLRRSIANSASEGTRLSRSLGPNKREQESILEILATLDNEHTKLRSKDRATMSSSDKCLVSAMGQRNLLKRCEKAFKDLERASDALRSYKALEKKLDQQAQVIERYELDNKRLNKECHNIRNDSSTYQEIAQSTPPTRELTIPAGLQVQRGRAYKFGDYVTNPFWLCLLPDKVAPHGPCRGVNRDWHHYRADQRNPNPQGVWVNRVKCSNCLHSNESRHLRQYISDDEAEKMPPNRSKSSSRSLSTPEQTVLPDAPLGVIGSGASPHQASASATTSQHLQHPPQISCMPLQSPLLPATAQQSTDAISMPPPNRECWPKPAPGAGYWQLSIPPSHPIPHSSANPVTNPFEPVQQTPSSPVYSSPYPQYETTETMNNIPISYSSPYPQYGTTETMNNTPISYSSPYPQHGIAETMNNAPISYPSLGYQGDRIVRSQPKPAATKFRTRGADPGVLTLPTVPQTVINQAGNMLSNSCNSAVASVSHNRPDPGGVHHTSLQPAQNHVNRAAVSGSHKRPAPGGEHYTIQPMKRPKKIKNLGISLSTTDAVRVALPGIKRSWMPQDHDTISKSKEAQGESIAINDDDANPVNPAEHPAILDDGDVSSLFDCDEAHVSESTPSNYDELATSRPSTGESEPDLELDMEAEMAAIMGSEYPLARDDSLWGDEPTPRIELDVQPLAYAWEDEESEEE</sequence>
<feature type="compositionally biased region" description="Polar residues" evidence="2">
    <location>
        <begin position="710"/>
        <end position="724"/>
    </location>
</feature>
<reference evidence="3 4" key="1">
    <citation type="journal article" date="2018" name="IMA Fungus">
        <title>IMA Genome-F 9: Draft genome sequence of Annulohypoxylon stygium, Aspergillus mulundensis, Berkeleyomyces basicola (syn. Thielaviopsis basicola), Ceratocystis smalleyi, two Cercospora beticola strains, Coleophoma cylindrospora, Fusarium fracticaudum, Phialophora cf. hyalina, and Morchella septimelata.</title>
        <authorList>
            <person name="Wingfield B.D."/>
            <person name="Bills G.F."/>
            <person name="Dong Y."/>
            <person name="Huang W."/>
            <person name="Nel W.J."/>
            <person name="Swalarsk-Parry B.S."/>
            <person name="Vaghefi N."/>
            <person name="Wilken P.M."/>
            <person name="An Z."/>
            <person name="de Beer Z.W."/>
            <person name="De Vos L."/>
            <person name="Chen L."/>
            <person name="Duong T.A."/>
            <person name="Gao Y."/>
            <person name="Hammerbacher A."/>
            <person name="Kikkert J.R."/>
            <person name="Li Y."/>
            <person name="Li H."/>
            <person name="Li K."/>
            <person name="Li Q."/>
            <person name="Liu X."/>
            <person name="Ma X."/>
            <person name="Naidoo K."/>
            <person name="Pethybridge S.J."/>
            <person name="Sun J."/>
            <person name="Steenkamp E.T."/>
            <person name="van der Nest M.A."/>
            <person name="van Wyk S."/>
            <person name="Wingfield M.J."/>
            <person name="Xiong C."/>
            <person name="Yue Q."/>
            <person name="Zhang X."/>
        </authorList>
    </citation>
    <scope>NUCLEOTIDE SEQUENCE [LARGE SCALE GENOMIC DNA]</scope>
    <source>
        <strain evidence="3 4">BP 5553</strain>
    </source>
</reference>
<evidence type="ECO:0000256" key="2">
    <source>
        <dbReference type="SAM" id="MobiDB-lite"/>
    </source>
</evidence>
<name>A0A370TQP0_9HELO</name>
<dbReference type="Proteomes" id="UP000254866">
    <property type="component" value="Unassembled WGS sequence"/>
</dbReference>
<feature type="region of interest" description="Disordered" evidence="2">
    <location>
        <begin position="667"/>
        <end position="731"/>
    </location>
</feature>
<keyword evidence="1" id="KW-0175">Coiled coil</keyword>
<feature type="compositionally biased region" description="Low complexity" evidence="2">
    <location>
        <begin position="795"/>
        <end position="808"/>
    </location>
</feature>
<feature type="compositionally biased region" description="Basic and acidic residues" evidence="2">
    <location>
        <begin position="1004"/>
        <end position="1016"/>
    </location>
</feature>
<feature type="region of interest" description="Disordered" evidence="2">
    <location>
        <begin position="949"/>
        <end position="968"/>
    </location>
</feature>
<proteinExistence type="predicted"/>
<dbReference type="AlphaFoldDB" id="A0A370TQP0"/>
<gene>
    <name evidence="3" type="ORF">BP5553_05273</name>
</gene>
<keyword evidence="4" id="KW-1185">Reference proteome</keyword>
<feature type="compositionally biased region" description="Low complexity" evidence="2">
    <location>
        <begin position="681"/>
        <end position="690"/>
    </location>
</feature>
<evidence type="ECO:0000313" key="3">
    <source>
        <dbReference type="EMBL" id="RDL37840.1"/>
    </source>
</evidence>
<organism evidence="3 4">
    <name type="scientific">Venustampulla echinocandica</name>
    <dbReference type="NCBI Taxonomy" id="2656787"/>
    <lineage>
        <taxon>Eukaryota</taxon>
        <taxon>Fungi</taxon>
        <taxon>Dikarya</taxon>
        <taxon>Ascomycota</taxon>
        <taxon>Pezizomycotina</taxon>
        <taxon>Leotiomycetes</taxon>
        <taxon>Helotiales</taxon>
        <taxon>Pleuroascaceae</taxon>
        <taxon>Venustampulla</taxon>
    </lineage>
</organism>